<evidence type="ECO:0000256" key="4">
    <source>
        <dbReference type="ARBA" id="ARBA00022491"/>
    </source>
</evidence>
<keyword evidence="5 9" id="KW-0805">Transcription regulation</keyword>
<protein>
    <recommendedName>
        <fullName evidence="3 9">Mediator of RNA polymerase II transcription subunit 13</fullName>
    </recommendedName>
</protein>
<feature type="compositionally biased region" description="Polar residues" evidence="10">
    <location>
        <begin position="437"/>
        <end position="450"/>
    </location>
</feature>
<dbReference type="InterPro" id="IPR021643">
    <property type="entry name" value="Mediator_Med13_N"/>
</dbReference>
<evidence type="ECO:0000256" key="3">
    <source>
        <dbReference type="ARBA" id="ARBA00019618"/>
    </source>
</evidence>
<dbReference type="STRING" id="4577.A0A1D6NXG8"/>
<dbReference type="Pfam" id="PF06333">
    <property type="entry name" value="Med13_C"/>
    <property type="match status" value="1"/>
</dbReference>
<evidence type="ECO:0000259" key="11">
    <source>
        <dbReference type="Pfam" id="PF06333"/>
    </source>
</evidence>
<proteinExistence type="inferred from homology"/>
<dbReference type="EMBL" id="CM000785">
    <property type="protein sequence ID" value="AQL02765.1"/>
    <property type="molecule type" value="Genomic_DNA"/>
</dbReference>
<comment type="subcellular location">
    <subcellularLocation>
        <location evidence="1 9">Nucleus</location>
    </subcellularLocation>
</comment>
<keyword evidence="7 9" id="KW-0804">Transcription</keyword>
<dbReference type="IntAct" id="A0A1D6NXG8">
    <property type="interactions" value="2"/>
</dbReference>
<dbReference type="PANTHER" id="PTHR48249:SF3">
    <property type="entry name" value="MEDIATOR OF RNA POLYMERASE II TRANSCRIPTION SUBUNIT 13"/>
    <property type="match status" value="1"/>
</dbReference>
<dbReference type="PANTHER" id="PTHR48249">
    <property type="entry name" value="MEDIATOR OF RNA POLYMERASE II TRANSCRIPTION SUBUNIT 13"/>
    <property type="match status" value="1"/>
</dbReference>
<dbReference type="Pfam" id="PF18296">
    <property type="entry name" value="MID_MedPIWI"/>
    <property type="match status" value="1"/>
</dbReference>
<dbReference type="InterPro" id="IPR041285">
    <property type="entry name" value="MID_MedPIWI"/>
</dbReference>
<dbReference type="InParanoid" id="A0A1D6NXG8"/>
<evidence type="ECO:0000256" key="9">
    <source>
        <dbReference type="RuleBase" id="RU364134"/>
    </source>
</evidence>
<accession>A0A1D6NXG8</accession>
<dbReference type="InterPro" id="IPR009401">
    <property type="entry name" value="Med13_C"/>
</dbReference>
<evidence type="ECO:0000256" key="8">
    <source>
        <dbReference type="ARBA" id="ARBA00023242"/>
    </source>
</evidence>
<evidence type="ECO:0000259" key="13">
    <source>
        <dbReference type="Pfam" id="PF18296"/>
    </source>
</evidence>
<name>A0A1D6NXG8_MAIZE</name>
<dbReference type="GO" id="GO:0016592">
    <property type="term" value="C:mediator complex"/>
    <property type="evidence" value="ECO:0007669"/>
    <property type="project" value="InterPro"/>
</dbReference>
<comment type="similarity">
    <text evidence="2 9">Belongs to the Mediator complex subunit 13 family.</text>
</comment>
<dbReference type="InterPro" id="IPR051139">
    <property type="entry name" value="Mediator_complx_sub13"/>
</dbReference>
<gene>
    <name evidence="14" type="ORF">ZEAMMB73_Zm00001d045603</name>
</gene>
<feature type="domain" description="Mediator complex subunit Med13 C-terminal" evidence="11">
    <location>
        <begin position="1531"/>
        <end position="1939"/>
    </location>
</feature>
<evidence type="ECO:0000256" key="6">
    <source>
        <dbReference type="ARBA" id="ARBA00023159"/>
    </source>
</evidence>
<evidence type="ECO:0000313" key="14">
    <source>
        <dbReference type="EMBL" id="AQL02765.1"/>
    </source>
</evidence>
<evidence type="ECO:0000256" key="1">
    <source>
        <dbReference type="ARBA" id="ARBA00004123"/>
    </source>
</evidence>
<keyword evidence="8 9" id="KW-0539">Nucleus</keyword>
<dbReference type="Pfam" id="PF11597">
    <property type="entry name" value="Med13_N"/>
    <property type="match status" value="1"/>
</dbReference>
<feature type="region of interest" description="Disordered" evidence="10">
    <location>
        <begin position="437"/>
        <end position="460"/>
    </location>
</feature>
<dbReference type="GO" id="GO:0003712">
    <property type="term" value="F:transcription coregulator activity"/>
    <property type="evidence" value="ECO:0007669"/>
    <property type="project" value="InterPro"/>
</dbReference>
<evidence type="ECO:0000256" key="7">
    <source>
        <dbReference type="ARBA" id="ARBA00023163"/>
    </source>
</evidence>
<dbReference type="GO" id="GO:0006357">
    <property type="term" value="P:regulation of transcription by RNA polymerase II"/>
    <property type="evidence" value="ECO:0007669"/>
    <property type="project" value="InterPro"/>
</dbReference>
<feature type="domain" description="MID" evidence="13">
    <location>
        <begin position="1140"/>
        <end position="1382"/>
    </location>
</feature>
<sequence>MWTNIFKIGELQTVSWFQFLPIEPDASAASEKSSKVEQKDALNSIVLSAYLHLQSEGFLSTWTNSFVGPWDPSQGEHNPDEKIKLWLFLPGCHSSVSEIAQPAVNKLRVASNGLWVAPGNSEEVAAALSQALRNSLERSLKGLSYARFGDVFTKYNPPTRNQNSFRRAQPTVEFVFAATEEAIFVHVVISARYVRNLCSDDIEKVLAHSPPSIGEGLPVVVAPSGMLGRLVGCCPSDLVRQVYSSKSLTPNLPGFSQPTVCQLRGQSYYVEVALGFPAASAKKVSEFEHIHIKKELDPVKDAMVGSDGQRKVESPDGLPILERTFIYPPEAVLVPMVHQAFVRFSSKRMCLQGSLGSSSWEAWPFWNFAPSSYFQNSSFLGSSCGLGVNSNYLRLRRKKNKCNSMASSVSSVSSTSDGSQRAVATEGDIVADADSMSCRQSDMPSNNDTLGSKMVSKRPRSELTEVSSHTGKDVCENIQDPNGQVGHSWGWDDEGVVMDINILLSEFGDFSDFFQQEELDFGEPPGTAESHALVIPASDCGDVTFTDSPSTAMDIPEQRLSPVGFTTLDAFDHQIMAPAQDVVAKVQEPHNDTATPAQSHSQVLSSGRFDYLTKAEAKLTFAPEYAAVEILIAEAPTPLFTNPYFPRSKKPGSSSFSARVYSYDVAQSSQIESTGDKPDKTSKLISGNHLHDISSSNLYTLVQGGNKGSDKILKSTDTQPSKGELSPPISGVTSFNFSLVSQKKSGNMFNAGYFLLSMKTALATEIECITFQAAMCRIRHTLLSLRSKASAEFNSATSSFIQTNVSNKSDLTPRYDMRKKEIMTVRLSSDIDHEMFDRSLMDNVGVWRPVVTPKGPKSLESLSANTLTGASPSLSIQRQPVVDLLCAMTLLVQQSTSFVDMSLDMDDGDGSFFWLSLDEQKRRGFSCDPSMVHAGCGGLLGTCHSKDCAGVDLVDPLSAEVSEPSMISLLQSDIRVALKAAFANMDGPLSVIDWCRGRGNAAESAGTGDAYSFQYSSGDILEPSSSLSIGGDSMSPPQPTSSNRGDLRVTAGISELEFQKGYHRVRPTIAVLPSPSMLVGYQDDWLKASVNSLKTWEKAPFEPYALPKPVRLVWQCSVTTFFCSFPFMLLLGNSSSPNRVTYYALCPDIDMLTSAVADFFMQLGTGKCHHKHDSLYEVCKLGTHSPQNNGGQMELSPGKYLPSGLVLVDCPEQLKKVRCGHLGPISSTSDCLQAFSKHWSVKSFVTSISRILKDIKLTSNISTNQKESSSGPCTVIYVVCPFPEPCAILQTLVECSVALGYVISSPERERKLLYSQVAKALNSSASVDEASASNVVMLSGFSIPKLVLQIVTIETVLRMDKPNKELAVLKDIAFTVYNKARRIPRAVSTSDMFQSPTYLGRSQSTMMHVTSPAPTLWKECLVPRMSGPTLSRETDFDASMRSATWDNSWQPARSGGLLDPSKLPDLCAQDDRKYAFEPLFILADPGSADLNALMEPSKSGADASGSRVYGSISGSNSDSGVSPLLDVSESDSAASLHCCYGWTEDWRWLVCIWTDARGELLDSLIFPFGGISSRQDTKVLQSLFIQILQQGCQIMSSSPEASNMRPRDVIITRIGGFLELEIQEWQKAIYSYGGNEVKKWPVQLRRSIPEGIPPSSNGPTLQQQQQQDMALIQDRNMPSSPNPLYSPHPKSSFMKGALGQSGNKKQILVEQSGMDTSRGSLHLVRSISLVAVSQDHSLHLTCQADLLSRPASAGEGSQGSSGPWSYLEGFTPVKSIGSMSASHSYLLVPSPSMRYLSPATLQLPTCLTSESPPLAHLLHSKGTAIPLAMGYVVSKAVPPVRRDSAQLTKDEQPSVLSVSIIDHYGGSSGTVQEKMSRGGGGGSKQARNLSQETTGRECEMEMHSVLEAVAAELHSLSWLTVSPVYTERRTALPFHCDMVLRMRRLLHYADKYLSEPKGETTH</sequence>
<reference evidence="14" key="1">
    <citation type="submission" date="2015-12" db="EMBL/GenBank/DDBJ databases">
        <title>Update maize B73 reference genome by single molecule sequencing technologies.</title>
        <authorList>
            <consortium name="Maize Genome Sequencing Project"/>
            <person name="Ware D."/>
        </authorList>
    </citation>
    <scope>NUCLEOTIDE SEQUENCE</scope>
    <source>
        <tissue evidence="14">Seedling</tissue>
    </source>
</reference>
<keyword evidence="6 9" id="KW-0010">Activator</keyword>
<evidence type="ECO:0000256" key="10">
    <source>
        <dbReference type="SAM" id="MobiDB-lite"/>
    </source>
</evidence>
<feature type="region of interest" description="Disordered" evidence="10">
    <location>
        <begin position="1869"/>
        <end position="1895"/>
    </location>
</feature>
<dbReference type="ExpressionAtlas" id="A0A1D6NXG8">
    <property type="expression patterns" value="baseline and differential"/>
</dbReference>
<evidence type="ECO:0000256" key="5">
    <source>
        <dbReference type="ARBA" id="ARBA00023015"/>
    </source>
</evidence>
<organism evidence="14">
    <name type="scientific">Zea mays</name>
    <name type="common">Maize</name>
    <dbReference type="NCBI Taxonomy" id="4577"/>
    <lineage>
        <taxon>Eukaryota</taxon>
        <taxon>Viridiplantae</taxon>
        <taxon>Streptophyta</taxon>
        <taxon>Embryophyta</taxon>
        <taxon>Tracheophyta</taxon>
        <taxon>Spermatophyta</taxon>
        <taxon>Magnoliopsida</taxon>
        <taxon>Liliopsida</taxon>
        <taxon>Poales</taxon>
        <taxon>Poaceae</taxon>
        <taxon>PACMAD clade</taxon>
        <taxon>Panicoideae</taxon>
        <taxon>Andropogonodae</taxon>
        <taxon>Andropogoneae</taxon>
        <taxon>Tripsacinae</taxon>
        <taxon>Zea</taxon>
    </lineage>
</organism>
<evidence type="ECO:0000256" key="2">
    <source>
        <dbReference type="ARBA" id="ARBA00009354"/>
    </source>
</evidence>
<evidence type="ECO:0000259" key="12">
    <source>
        <dbReference type="Pfam" id="PF11597"/>
    </source>
</evidence>
<feature type="region of interest" description="Disordered" evidence="10">
    <location>
        <begin position="1026"/>
        <end position="1046"/>
    </location>
</feature>
<feature type="region of interest" description="Disordered" evidence="10">
    <location>
        <begin position="1648"/>
        <end position="1698"/>
    </location>
</feature>
<feature type="domain" description="Mediator complex subunit Med13 N-terminal" evidence="12">
    <location>
        <begin position="2"/>
        <end position="249"/>
    </location>
</feature>
<keyword evidence="4 9" id="KW-0678">Repressor</keyword>
<comment type="subunit">
    <text evidence="9">Component of the Mediator complex.</text>
</comment>
<comment type="function">
    <text evidence="9">Component of the Mediator complex, a coactivator involved in regulated transcription of nearly all RNA polymerase II-dependent genes. Mediator functions as a bridge to convey information from gene-specific regulatory proteins to the basal RNA polymerase II transcription machinery. Mediator is recruited to promoters by direct interactions with regulatory proteins and serves as a scaffold for the assembly of a functional preinitiation complex with RNA polymerase II and the general transcription factors.</text>
</comment>
<feature type="compositionally biased region" description="Low complexity" evidence="10">
    <location>
        <begin position="1026"/>
        <end position="1035"/>
    </location>
</feature>